<evidence type="ECO:0000313" key="10">
    <source>
        <dbReference type="EMBL" id="TKR89721.1"/>
    </source>
</evidence>
<dbReference type="CDD" id="cd18787">
    <property type="entry name" value="SF2_C_DEAD"/>
    <property type="match status" value="1"/>
</dbReference>
<evidence type="ECO:0000259" key="9">
    <source>
        <dbReference type="PROSITE" id="PS51194"/>
    </source>
</evidence>
<protein>
    <recommendedName>
        <fullName evidence="6">ATP-dependent RNA helicase</fullName>
        <ecNumber evidence="6">3.6.4.13</ecNumber>
    </recommendedName>
</protein>
<comment type="function">
    <text evidence="6">RNA helicase.</text>
</comment>
<evidence type="ECO:0000259" key="8">
    <source>
        <dbReference type="PROSITE" id="PS51192"/>
    </source>
</evidence>
<comment type="similarity">
    <text evidence="6">Belongs to the DEAD box helicase family.</text>
</comment>
<feature type="compositionally biased region" description="Basic and acidic residues" evidence="7">
    <location>
        <begin position="41"/>
        <end position="81"/>
    </location>
</feature>
<dbReference type="SUPFAM" id="SSF52540">
    <property type="entry name" value="P-loop containing nucleoside triphosphate hydrolases"/>
    <property type="match status" value="1"/>
</dbReference>
<dbReference type="InterPro" id="IPR044742">
    <property type="entry name" value="DEAD/DEAH_RhlB"/>
</dbReference>
<keyword evidence="1 6" id="KW-0547">Nucleotide-binding</keyword>
<dbReference type="InterPro" id="IPR027417">
    <property type="entry name" value="P-loop_NTPase"/>
</dbReference>
<dbReference type="AlphaFoldDB" id="A0A4U5P213"/>
<dbReference type="GO" id="GO:0016787">
    <property type="term" value="F:hydrolase activity"/>
    <property type="evidence" value="ECO:0007669"/>
    <property type="project" value="UniProtKB-KW"/>
</dbReference>
<dbReference type="PANTHER" id="PTHR24031">
    <property type="entry name" value="RNA HELICASE"/>
    <property type="match status" value="1"/>
</dbReference>
<keyword evidence="2 6" id="KW-0378">Hydrolase</keyword>
<feature type="region of interest" description="Disordered" evidence="7">
    <location>
        <begin position="41"/>
        <end position="88"/>
    </location>
</feature>
<keyword evidence="5 6" id="KW-0694">RNA-binding</keyword>
<dbReference type="Pfam" id="PF00271">
    <property type="entry name" value="Helicase_C"/>
    <property type="match status" value="1"/>
</dbReference>
<comment type="domain">
    <text evidence="6">The Q motif is unique to and characteristic of the DEAD box family of RNA helicases and controls ATP binding and hydrolysis.</text>
</comment>
<dbReference type="Gene3D" id="3.40.50.300">
    <property type="entry name" value="P-loop containing nucleotide triphosphate hydrolases"/>
    <property type="match status" value="2"/>
</dbReference>
<name>A0A4U5P213_STECR</name>
<evidence type="ECO:0000256" key="7">
    <source>
        <dbReference type="SAM" id="MobiDB-lite"/>
    </source>
</evidence>
<dbReference type="Pfam" id="PF00270">
    <property type="entry name" value="DEAD"/>
    <property type="match status" value="1"/>
</dbReference>
<comment type="caution">
    <text evidence="10">The sequence shown here is derived from an EMBL/GenBank/DDBJ whole genome shotgun (WGS) entry which is preliminary data.</text>
</comment>
<dbReference type="STRING" id="34508.A0A4U5P213"/>
<dbReference type="GO" id="GO:0005524">
    <property type="term" value="F:ATP binding"/>
    <property type="evidence" value="ECO:0007669"/>
    <property type="project" value="UniProtKB-UniRule"/>
</dbReference>
<reference evidence="10 11" key="1">
    <citation type="journal article" date="2015" name="Genome Biol.">
        <title>Comparative genomics of Steinernema reveals deeply conserved gene regulatory networks.</title>
        <authorList>
            <person name="Dillman A.R."/>
            <person name="Macchietto M."/>
            <person name="Porter C.F."/>
            <person name="Rogers A."/>
            <person name="Williams B."/>
            <person name="Antoshechkin I."/>
            <person name="Lee M.M."/>
            <person name="Goodwin Z."/>
            <person name="Lu X."/>
            <person name="Lewis E.E."/>
            <person name="Goodrich-Blair H."/>
            <person name="Stock S.P."/>
            <person name="Adams B.J."/>
            <person name="Sternberg P.W."/>
            <person name="Mortazavi A."/>
        </authorList>
    </citation>
    <scope>NUCLEOTIDE SEQUENCE [LARGE SCALE GENOMIC DNA]</scope>
    <source>
        <strain evidence="10 11">ALL</strain>
    </source>
</reference>
<dbReference type="InterPro" id="IPR014001">
    <property type="entry name" value="Helicase_ATP-bd"/>
</dbReference>
<organism evidence="10 11">
    <name type="scientific">Steinernema carpocapsae</name>
    <name type="common">Entomopathogenic nematode</name>
    <dbReference type="NCBI Taxonomy" id="34508"/>
    <lineage>
        <taxon>Eukaryota</taxon>
        <taxon>Metazoa</taxon>
        <taxon>Ecdysozoa</taxon>
        <taxon>Nematoda</taxon>
        <taxon>Chromadorea</taxon>
        <taxon>Rhabditida</taxon>
        <taxon>Tylenchina</taxon>
        <taxon>Panagrolaimomorpha</taxon>
        <taxon>Strongyloidoidea</taxon>
        <taxon>Steinernematidae</taxon>
        <taxon>Steinernema</taxon>
    </lineage>
</organism>
<proteinExistence type="inferred from homology"/>
<evidence type="ECO:0000256" key="2">
    <source>
        <dbReference type="ARBA" id="ARBA00022801"/>
    </source>
</evidence>
<feature type="region of interest" description="Disordered" evidence="7">
    <location>
        <begin position="731"/>
        <end position="754"/>
    </location>
</feature>
<dbReference type="OrthoDB" id="360161at2759"/>
<reference evidence="10 11" key="2">
    <citation type="journal article" date="2019" name="G3 (Bethesda)">
        <title>Hybrid Assembly of the Genome of the Entomopathogenic Nematode Steinernema carpocapsae Identifies the X-Chromosome.</title>
        <authorList>
            <person name="Serra L."/>
            <person name="Macchietto M."/>
            <person name="Macias-Munoz A."/>
            <person name="McGill C.J."/>
            <person name="Rodriguez I.M."/>
            <person name="Rodriguez B."/>
            <person name="Murad R."/>
            <person name="Mortazavi A."/>
        </authorList>
    </citation>
    <scope>NUCLEOTIDE SEQUENCE [LARGE SCALE GENOMIC DNA]</scope>
    <source>
        <strain evidence="10 11">ALL</strain>
    </source>
</reference>
<evidence type="ECO:0000256" key="5">
    <source>
        <dbReference type="ARBA" id="ARBA00022884"/>
    </source>
</evidence>
<evidence type="ECO:0000256" key="3">
    <source>
        <dbReference type="ARBA" id="ARBA00022806"/>
    </source>
</evidence>
<keyword evidence="11" id="KW-1185">Reference proteome</keyword>
<dbReference type="SMART" id="SM00487">
    <property type="entry name" value="DEXDc"/>
    <property type="match status" value="1"/>
</dbReference>
<dbReference type="InterPro" id="IPR011545">
    <property type="entry name" value="DEAD/DEAH_box_helicase_dom"/>
</dbReference>
<feature type="domain" description="Helicase C-terminal" evidence="9">
    <location>
        <begin position="541"/>
        <end position="695"/>
    </location>
</feature>
<keyword evidence="4 6" id="KW-0067">ATP-binding</keyword>
<evidence type="ECO:0000256" key="6">
    <source>
        <dbReference type="RuleBase" id="RU365068"/>
    </source>
</evidence>
<dbReference type="InterPro" id="IPR001650">
    <property type="entry name" value="Helicase_C-like"/>
</dbReference>
<sequence length="776" mass="87839">MDRFSDLESLNADDEFVEGASLGFSDPLADLDDPDLLEALEERAQLEAEGEKEYHEIDYGEEDKGPLLSSKTEDVEERPPLSDDSDDEEFYANIPKLDFKAKFSDDPIVSNVVAAPEAPSATEVQLPTKTFFNCFPPPGDGRVSYCRKYLELLIQPCRPYRVEAPPDVFADSTDPATEPAPIRFGTANGMEVPPKSDSNIRTIASQLRKSGIPNSQVELVCEGAACGNIIGGHLYRYLSQPNVVNGMRHNKHTKEQNIIREGPLFEELMEPQDVVISGGDGTRAGVRFAALENGGFMNLKIVENLKRLGVTKLTAIQSVITQIMAKKVFHFDLIAQSQAGSGKTTIYLAMIVAWIYNFKYGKLYKNRNNKKAIVEPRSPYALIIVPNRELAGQISCYANELTRNLDIWIKVAVSYGEMDMQYTRNEMKNCDIVVGTPSRLMSSFQIEFLSTRNLFWVVVDEADEVMKVRMGESTPIHELLGRLKALNQIRLYGFGATISLETVIELKKYMRPNPFEVLSRTMPTTVKHFFMETQTAWKRHVLMCLLNVLRNDGKESPKTIIFVENQTKCEYFYHMLHFGGFPCLVYHRAMYQFNREFVLDQFAAGVVKILISTDIAGRGLNFAGLKYVINYDLPNEPCQFIHRSGATGRAGNLGTVISLIEVERMEEYDRVAKLIPVLRESGIHPAAIMYYYDMATQPPREVLYELQYYEDTLEALTRAMEQRDQEIREYQRRAREQEQQEIEDVGGEIKENEDVGEMLDRLLGPRGLAKDPASDV</sequence>
<evidence type="ECO:0000256" key="1">
    <source>
        <dbReference type="ARBA" id="ARBA00022741"/>
    </source>
</evidence>
<dbReference type="Proteomes" id="UP000298663">
    <property type="component" value="Unassembled WGS sequence"/>
</dbReference>
<comment type="catalytic activity">
    <reaction evidence="6">
        <text>ATP + H2O = ADP + phosphate + H(+)</text>
        <dbReference type="Rhea" id="RHEA:13065"/>
        <dbReference type="ChEBI" id="CHEBI:15377"/>
        <dbReference type="ChEBI" id="CHEBI:15378"/>
        <dbReference type="ChEBI" id="CHEBI:30616"/>
        <dbReference type="ChEBI" id="CHEBI:43474"/>
        <dbReference type="ChEBI" id="CHEBI:456216"/>
        <dbReference type="EC" id="3.6.4.13"/>
    </reaction>
</comment>
<feature type="domain" description="Helicase ATP-binding" evidence="8">
    <location>
        <begin position="324"/>
        <end position="516"/>
    </location>
</feature>
<evidence type="ECO:0000256" key="4">
    <source>
        <dbReference type="ARBA" id="ARBA00022840"/>
    </source>
</evidence>
<accession>A0A4U5P213</accession>
<evidence type="ECO:0000313" key="11">
    <source>
        <dbReference type="Proteomes" id="UP000298663"/>
    </source>
</evidence>
<dbReference type="GO" id="GO:0003723">
    <property type="term" value="F:RNA binding"/>
    <property type="evidence" value="ECO:0007669"/>
    <property type="project" value="UniProtKB-UniRule"/>
</dbReference>
<keyword evidence="3 6" id="KW-0347">Helicase</keyword>
<dbReference type="SMART" id="SM00490">
    <property type="entry name" value="HELICc"/>
    <property type="match status" value="1"/>
</dbReference>
<dbReference type="EC" id="3.6.4.13" evidence="6"/>
<dbReference type="PROSITE" id="PS51194">
    <property type="entry name" value="HELICASE_CTER"/>
    <property type="match status" value="1"/>
</dbReference>
<dbReference type="PROSITE" id="PS51192">
    <property type="entry name" value="HELICASE_ATP_BIND_1"/>
    <property type="match status" value="1"/>
</dbReference>
<dbReference type="GO" id="GO:0003724">
    <property type="term" value="F:RNA helicase activity"/>
    <property type="evidence" value="ECO:0007669"/>
    <property type="project" value="UniProtKB-EC"/>
</dbReference>
<gene>
    <name evidence="10" type="ORF">L596_013780</name>
</gene>
<dbReference type="CDD" id="cd00268">
    <property type="entry name" value="DEADc"/>
    <property type="match status" value="1"/>
</dbReference>
<dbReference type="EMBL" id="AZBU02000003">
    <property type="protein sequence ID" value="TKR89721.1"/>
    <property type="molecule type" value="Genomic_DNA"/>
</dbReference>